<dbReference type="RefSeq" id="WP_091543738.1">
    <property type="nucleotide sequence ID" value="NZ_FONY01000012.1"/>
</dbReference>
<proteinExistence type="predicted"/>
<dbReference type="PROSITE" id="PS51257">
    <property type="entry name" value="PROKAR_LIPOPROTEIN"/>
    <property type="match status" value="1"/>
</dbReference>
<protein>
    <submittedName>
        <fullName evidence="2">Por secretion system C-terminal sorting domain-containing protein</fullName>
    </submittedName>
</protein>
<keyword evidence="3" id="KW-1185">Reference proteome</keyword>
<dbReference type="OrthoDB" id="1488838at2"/>
<sequence>MKYSTFHLSIGRKFIFPTLLLLMFIFSCQVLCGQGLVLYPIGQQQGKKSSVSRIEEGKEDTIRIPYPFFEDFTSRFYLKNHFPDTTRWLNNNGGTYVNDSYGINPPSFGIVTLDGINYLGKPYDFTNRFIAGEADNLTSRQIDLSKATLQKRLALSFYWQSQGNGSKPDAEDFLAVQFKDSLGNWTTQWQRNGSVTTGNSFQYVALPINNPIYFHKNFQFRFQVFCRLSGAYDTWNIDYILLDSLRGTGSNTRSILDIASARIETHYLKRYRAMPLEQYYANPQRETADSIVMFANNLHEEFNIFACDAILTDLVSNERLGVLRDTSFIVLAFSEKKVPVPARSVDLPKNREKMILQYKFRMDTRERDDYIRGVNLRVNDTIAGITVLDNYYAYDDGTAEFAATINQKFGKLAYRYVLNTPAVLTHIDLMFVPIDVNLNGETYNLRVWKNLDFRGRGAKDSVLLVQNVILNYTDSINKFLRIELSRRIALSDTFYIGFEQLSDKNLTIGFDKNTDSGAEIFTNTTNEWIQNKLNKGSLMLRPVFLNRNAVSTNDRIWEALSAKVYPNPTNGELILEGQIREVQLIDLQGRMMMESTFPPYQEYKSLDLSNLPNGLYILHLQNEKAKTIKKIIVQK</sequence>
<reference evidence="2 3" key="1">
    <citation type="submission" date="2016-10" db="EMBL/GenBank/DDBJ databases">
        <authorList>
            <person name="de Groot N.N."/>
        </authorList>
    </citation>
    <scope>NUCLEOTIDE SEQUENCE [LARGE SCALE GENOMIC DNA]</scope>
    <source>
        <strain>GEY</strain>
        <strain evidence="3">DSM 9560</strain>
    </source>
</reference>
<feature type="domain" description="Secretion system C-terminal sorting" evidence="1">
    <location>
        <begin position="564"/>
        <end position="633"/>
    </location>
</feature>
<dbReference type="Proteomes" id="UP000199513">
    <property type="component" value="Unassembled WGS sequence"/>
</dbReference>
<organism evidence="2 3">
    <name type="scientific">Thermoflexibacter ruber</name>
    <dbReference type="NCBI Taxonomy" id="1003"/>
    <lineage>
        <taxon>Bacteria</taxon>
        <taxon>Pseudomonadati</taxon>
        <taxon>Bacteroidota</taxon>
        <taxon>Cytophagia</taxon>
        <taxon>Cytophagales</taxon>
        <taxon>Thermoflexibacteraceae</taxon>
        <taxon>Thermoflexibacter</taxon>
    </lineage>
</organism>
<dbReference type="InterPro" id="IPR026444">
    <property type="entry name" value="Secre_tail"/>
</dbReference>
<accession>A0A1I2F2R8</accession>
<evidence type="ECO:0000313" key="3">
    <source>
        <dbReference type="Proteomes" id="UP000199513"/>
    </source>
</evidence>
<gene>
    <name evidence="2" type="ORF">SAMN04488541_101249</name>
</gene>
<name>A0A1I2F2R8_9BACT</name>
<dbReference type="NCBIfam" id="TIGR04183">
    <property type="entry name" value="Por_Secre_tail"/>
    <property type="match status" value="1"/>
</dbReference>
<evidence type="ECO:0000313" key="2">
    <source>
        <dbReference type="EMBL" id="SFE99455.1"/>
    </source>
</evidence>
<dbReference type="Pfam" id="PF18962">
    <property type="entry name" value="Por_Secre_tail"/>
    <property type="match status" value="1"/>
</dbReference>
<evidence type="ECO:0000259" key="1">
    <source>
        <dbReference type="Pfam" id="PF18962"/>
    </source>
</evidence>
<dbReference type="STRING" id="1003.SAMN04488541_101249"/>
<dbReference type="AlphaFoldDB" id="A0A1I2F2R8"/>
<dbReference type="EMBL" id="FONY01000012">
    <property type="protein sequence ID" value="SFE99455.1"/>
    <property type="molecule type" value="Genomic_DNA"/>
</dbReference>